<dbReference type="InterPro" id="IPR036641">
    <property type="entry name" value="HPT_dom_sf"/>
</dbReference>
<dbReference type="InterPro" id="IPR036061">
    <property type="entry name" value="CheW-like_dom_sf"/>
</dbReference>
<dbReference type="Pfam" id="PF02518">
    <property type="entry name" value="HATPase_c"/>
    <property type="match status" value="1"/>
</dbReference>
<dbReference type="PROSITE" id="PS50851">
    <property type="entry name" value="CHEW"/>
    <property type="match status" value="1"/>
</dbReference>
<dbReference type="CDD" id="cd00088">
    <property type="entry name" value="HPT"/>
    <property type="match status" value="1"/>
</dbReference>
<evidence type="ECO:0000259" key="15">
    <source>
        <dbReference type="PROSITE" id="PS50851"/>
    </source>
</evidence>
<name>S9PP77_CYSF2</name>
<dbReference type="Pfam" id="PF01584">
    <property type="entry name" value="CheW"/>
    <property type="match status" value="1"/>
</dbReference>
<protein>
    <recommendedName>
        <fullName evidence="3">Chemotaxis protein CheA</fullName>
        <ecNumber evidence="2">2.7.13.3</ecNumber>
    </recommendedName>
</protein>
<evidence type="ECO:0000256" key="5">
    <source>
        <dbReference type="ARBA" id="ARBA00022553"/>
    </source>
</evidence>
<accession>S9PP77</accession>
<evidence type="ECO:0000256" key="1">
    <source>
        <dbReference type="ARBA" id="ARBA00000085"/>
    </source>
</evidence>
<dbReference type="InterPro" id="IPR051315">
    <property type="entry name" value="Bact_Chemotaxis_CheA"/>
</dbReference>
<dbReference type="Gene3D" id="3.30.565.10">
    <property type="entry name" value="Histidine kinase-like ATPase, C-terminal domain"/>
    <property type="match status" value="1"/>
</dbReference>
<feature type="domain" description="HPt" evidence="16">
    <location>
        <begin position="17"/>
        <end position="120"/>
    </location>
</feature>
<evidence type="ECO:0000256" key="12">
    <source>
        <dbReference type="PROSITE-ProRule" id="PRU00110"/>
    </source>
</evidence>
<evidence type="ECO:0000313" key="17">
    <source>
        <dbReference type="EMBL" id="EPX64846.1"/>
    </source>
</evidence>
<dbReference type="InterPro" id="IPR004358">
    <property type="entry name" value="Sig_transdc_His_kin-like_C"/>
</dbReference>
<dbReference type="SMART" id="SM00073">
    <property type="entry name" value="HPT"/>
    <property type="match status" value="1"/>
</dbReference>
<gene>
    <name evidence="17" type="ORF">D187_000268</name>
</gene>
<reference evidence="17" key="1">
    <citation type="submission" date="2013-05" db="EMBL/GenBank/DDBJ databases">
        <title>Genome assembly of Cystobacter fuscus DSM 2262.</title>
        <authorList>
            <person name="Sharma G."/>
            <person name="Khatri I."/>
            <person name="Kaur C."/>
            <person name="Mayilraj S."/>
            <person name="Subramanian S."/>
        </authorList>
    </citation>
    <scope>NUCLEOTIDE SEQUENCE [LARGE SCALE GENOMIC DNA]</scope>
    <source>
        <strain evidence="17">DSM 2262</strain>
    </source>
</reference>
<dbReference type="Gene3D" id="1.20.120.160">
    <property type="entry name" value="HPT domain"/>
    <property type="match status" value="1"/>
</dbReference>
<evidence type="ECO:0000256" key="11">
    <source>
        <dbReference type="ARBA" id="ARBA00035100"/>
    </source>
</evidence>
<dbReference type="InterPro" id="IPR004105">
    <property type="entry name" value="CheA-like_dim"/>
</dbReference>
<sequence>MNKRILARGLLLHSAPMTPEMEKIHGLFLAEAEEQLATLEQGLLALERTSGSPPLASLQCTLHTFKGGAGAVGLTAAVELAHLLEDLLTLLEARAVVLHAGLGSLMLQAVDVLREQVGLEPASESAQRLPALEVRRLLESTLKASQPVQARVTAPERPASPAEPTAHREHTLRVGLGRLDRMLDLTGEIAIARGRLAEMLTQAHRYTPQQLMEAHRDGDRLYLDLQELVMKVRMVPIGRTFQPFVRTVRDLGLAMGKQVRCELSGEDVEVDTTIAELIRDPLTHLVRNAMDHGLETPEVRQARGKAPTGTLSLRAFHDAGTLVIQVVDDGTGLDRERITARARTRGLLGPEETPDEGALLRLILAPGFSTAERITELSGRGVGMDVVKRNVESLRGTVSVDSLPGQGTTFSLRLPLTLSIIEGFNVAVGGETYVIPLQNVLECVELPAAESRPGSTGVFHLRGSPLPFLRLREHFALGGSTPARENLVIISHERGLAGLAVDTLLGQGQTVIKPLGRFCQGLPGLSGSTLLGDGRVALILDVPALLQQALQAASPAALA</sequence>
<keyword evidence="5 12" id="KW-0597">Phosphoprotein</keyword>
<dbReference type="PROSITE" id="PS50109">
    <property type="entry name" value="HIS_KIN"/>
    <property type="match status" value="1"/>
</dbReference>
<organism evidence="17 18">
    <name type="scientific">Cystobacter fuscus (strain ATCC 25194 / DSM 2262 / NBRC 100088 / M29)</name>
    <dbReference type="NCBI Taxonomy" id="1242864"/>
    <lineage>
        <taxon>Bacteria</taxon>
        <taxon>Pseudomonadati</taxon>
        <taxon>Myxococcota</taxon>
        <taxon>Myxococcia</taxon>
        <taxon>Myxococcales</taxon>
        <taxon>Cystobacterineae</taxon>
        <taxon>Archangiaceae</taxon>
        <taxon>Cystobacter</taxon>
    </lineage>
</organism>
<keyword evidence="4" id="KW-0145">Chemotaxis</keyword>
<dbReference type="EMBL" id="ANAH02000001">
    <property type="protein sequence ID" value="EPX64846.1"/>
    <property type="molecule type" value="Genomic_DNA"/>
</dbReference>
<evidence type="ECO:0000256" key="3">
    <source>
        <dbReference type="ARBA" id="ARBA00021495"/>
    </source>
</evidence>
<dbReference type="PRINTS" id="PR00344">
    <property type="entry name" value="BCTRLSENSOR"/>
</dbReference>
<dbReference type="EC" id="2.7.13.3" evidence="2"/>
<evidence type="ECO:0000256" key="10">
    <source>
        <dbReference type="ARBA" id="ARBA00023012"/>
    </source>
</evidence>
<evidence type="ECO:0000256" key="13">
    <source>
        <dbReference type="SAM" id="MobiDB-lite"/>
    </source>
</evidence>
<keyword evidence="10" id="KW-0902">Two-component regulatory system</keyword>
<dbReference type="Gene3D" id="1.10.287.560">
    <property type="entry name" value="Histidine kinase CheA-like, homodimeric domain"/>
    <property type="match status" value="1"/>
</dbReference>
<dbReference type="GO" id="GO:0000155">
    <property type="term" value="F:phosphorelay sensor kinase activity"/>
    <property type="evidence" value="ECO:0007669"/>
    <property type="project" value="InterPro"/>
</dbReference>
<keyword evidence="8 17" id="KW-0418">Kinase</keyword>
<feature type="modified residue" description="Phosphohistidine" evidence="12">
    <location>
        <position position="63"/>
    </location>
</feature>
<dbReference type="AlphaFoldDB" id="S9PP77"/>
<keyword evidence="18" id="KW-1185">Reference proteome</keyword>
<dbReference type="InterPro" id="IPR008207">
    <property type="entry name" value="Sig_transdc_His_kin_Hpt_dom"/>
</dbReference>
<dbReference type="PANTHER" id="PTHR43395">
    <property type="entry name" value="SENSOR HISTIDINE KINASE CHEA"/>
    <property type="match status" value="1"/>
</dbReference>
<comment type="catalytic activity">
    <reaction evidence="1">
        <text>ATP + protein L-histidine = ADP + protein N-phospho-L-histidine.</text>
        <dbReference type="EC" id="2.7.13.3"/>
    </reaction>
</comment>
<dbReference type="InterPro" id="IPR036097">
    <property type="entry name" value="HisK_dim/P_sf"/>
</dbReference>
<dbReference type="Pfam" id="PF01627">
    <property type="entry name" value="Hpt"/>
    <property type="match status" value="1"/>
</dbReference>
<dbReference type="SMART" id="SM00387">
    <property type="entry name" value="HATPase_c"/>
    <property type="match status" value="1"/>
</dbReference>
<dbReference type="PROSITE" id="PS50894">
    <property type="entry name" value="HPT"/>
    <property type="match status" value="1"/>
</dbReference>
<dbReference type="InterPro" id="IPR002545">
    <property type="entry name" value="CheW-lke_dom"/>
</dbReference>
<dbReference type="FunFam" id="3.30.565.10:FF:000016">
    <property type="entry name" value="Chemotaxis protein CheA, putative"/>
    <property type="match status" value="1"/>
</dbReference>
<evidence type="ECO:0000256" key="8">
    <source>
        <dbReference type="ARBA" id="ARBA00022777"/>
    </source>
</evidence>
<comment type="caution">
    <text evidence="17">The sequence shown here is derived from an EMBL/GenBank/DDBJ whole genome shotgun (WGS) entry which is preliminary data.</text>
</comment>
<evidence type="ECO:0000256" key="7">
    <source>
        <dbReference type="ARBA" id="ARBA00022741"/>
    </source>
</evidence>
<keyword evidence="9" id="KW-0067">ATP-binding</keyword>
<feature type="domain" description="CheW-like" evidence="15">
    <location>
        <begin position="420"/>
        <end position="551"/>
    </location>
</feature>
<dbReference type="PANTHER" id="PTHR43395:SF10">
    <property type="entry name" value="CHEMOTAXIS PROTEIN CHEA"/>
    <property type="match status" value="1"/>
</dbReference>
<keyword evidence="6" id="KW-0808">Transferase</keyword>
<dbReference type="eggNOG" id="COG0643">
    <property type="taxonomic scope" value="Bacteria"/>
</dbReference>
<evidence type="ECO:0000256" key="6">
    <source>
        <dbReference type="ARBA" id="ARBA00022679"/>
    </source>
</evidence>
<proteinExistence type="predicted"/>
<dbReference type="InterPro" id="IPR037006">
    <property type="entry name" value="CheA-like_homodim_sf"/>
</dbReference>
<evidence type="ECO:0000256" key="4">
    <source>
        <dbReference type="ARBA" id="ARBA00022500"/>
    </source>
</evidence>
<evidence type="ECO:0000259" key="14">
    <source>
        <dbReference type="PROSITE" id="PS50109"/>
    </source>
</evidence>
<dbReference type="InterPro" id="IPR003594">
    <property type="entry name" value="HATPase_dom"/>
</dbReference>
<dbReference type="SMART" id="SM01231">
    <property type="entry name" value="H-kinase_dim"/>
    <property type="match status" value="1"/>
</dbReference>
<dbReference type="SUPFAM" id="SSF47226">
    <property type="entry name" value="Histidine-containing phosphotransfer domain, HPT domain"/>
    <property type="match status" value="1"/>
</dbReference>
<feature type="domain" description="Histidine kinase" evidence="14">
    <location>
        <begin position="167"/>
        <end position="418"/>
    </location>
</feature>
<dbReference type="GO" id="GO:0005737">
    <property type="term" value="C:cytoplasm"/>
    <property type="evidence" value="ECO:0007669"/>
    <property type="project" value="InterPro"/>
</dbReference>
<feature type="region of interest" description="Disordered" evidence="13">
    <location>
        <begin position="147"/>
        <end position="170"/>
    </location>
</feature>
<dbReference type="InterPro" id="IPR005467">
    <property type="entry name" value="His_kinase_dom"/>
</dbReference>
<evidence type="ECO:0000256" key="2">
    <source>
        <dbReference type="ARBA" id="ARBA00012438"/>
    </source>
</evidence>
<dbReference type="InterPro" id="IPR036890">
    <property type="entry name" value="HATPase_C_sf"/>
</dbReference>
<evidence type="ECO:0000313" key="18">
    <source>
        <dbReference type="Proteomes" id="UP000011682"/>
    </source>
</evidence>
<dbReference type="Pfam" id="PF02895">
    <property type="entry name" value="H-kinase_dim"/>
    <property type="match status" value="1"/>
</dbReference>
<dbReference type="CDD" id="cd00731">
    <property type="entry name" value="CheA_reg"/>
    <property type="match status" value="1"/>
</dbReference>
<dbReference type="Proteomes" id="UP000011682">
    <property type="component" value="Unassembled WGS sequence"/>
</dbReference>
<dbReference type="SUPFAM" id="SSF50341">
    <property type="entry name" value="CheW-like"/>
    <property type="match status" value="1"/>
</dbReference>
<dbReference type="GO" id="GO:0006935">
    <property type="term" value="P:chemotaxis"/>
    <property type="evidence" value="ECO:0007669"/>
    <property type="project" value="InterPro"/>
</dbReference>
<dbReference type="SMART" id="SM00260">
    <property type="entry name" value="CheW"/>
    <property type="match status" value="1"/>
</dbReference>
<dbReference type="Gene3D" id="2.30.30.40">
    <property type="entry name" value="SH3 Domains"/>
    <property type="match status" value="1"/>
</dbReference>
<dbReference type="SUPFAM" id="SSF47384">
    <property type="entry name" value="Homodimeric domain of signal transducing histidine kinase"/>
    <property type="match status" value="1"/>
</dbReference>
<comment type="function">
    <text evidence="11">Involved in the transmission of sensory signals from the chemoreceptors to the flagellar motors. CheA is autophosphorylated; it can transfer its phosphate group to either CheB or CheY.</text>
</comment>
<evidence type="ECO:0000256" key="9">
    <source>
        <dbReference type="ARBA" id="ARBA00022840"/>
    </source>
</evidence>
<dbReference type="SUPFAM" id="SSF55874">
    <property type="entry name" value="ATPase domain of HSP90 chaperone/DNA topoisomerase II/histidine kinase"/>
    <property type="match status" value="1"/>
</dbReference>
<keyword evidence="7" id="KW-0547">Nucleotide-binding</keyword>
<evidence type="ECO:0000259" key="16">
    <source>
        <dbReference type="PROSITE" id="PS50894"/>
    </source>
</evidence>